<organism evidence="3 4">
    <name type="scientific">Sporosarcina contaminans</name>
    <dbReference type="NCBI Taxonomy" id="633403"/>
    <lineage>
        <taxon>Bacteria</taxon>
        <taxon>Bacillati</taxon>
        <taxon>Bacillota</taxon>
        <taxon>Bacilli</taxon>
        <taxon>Bacillales</taxon>
        <taxon>Caryophanaceae</taxon>
        <taxon>Sporosarcina</taxon>
    </lineage>
</organism>
<keyword evidence="4" id="KW-1185">Reference proteome</keyword>
<evidence type="ECO:0000256" key="2">
    <source>
        <dbReference type="SAM" id="Phobius"/>
    </source>
</evidence>
<dbReference type="Proteomes" id="UP001597231">
    <property type="component" value="Unassembled WGS sequence"/>
</dbReference>
<feature type="region of interest" description="Disordered" evidence="1">
    <location>
        <begin position="284"/>
        <end position="310"/>
    </location>
</feature>
<evidence type="ECO:0000313" key="4">
    <source>
        <dbReference type="Proteomes" id="UP001597231"/>
    </source>
</evidence>
<keyword evidence="2" id="KW-1133">Transmembrane helix</keyword>
<keyword evidence="2" id="KW-0812">Transmembrane</keyword>
<dbReference type="EMBL" id="JBHTLT010000032">
    <property type="protein sequence ID" value="MFD1204801.1"/>
    <property type="molecule type" value="Genomic_DNA"/>
</dbReference>
<evidence type="ECO:0000256" key="1">
    <source>
        <dbReference type="SAM" id="MobiDB-lite"/>
    </source>
</evidence>
<sequence>MPSTKTNWLTGIGFLLVMIAVALLIFLSIKISFWHGLIAFVLLTILSIMLWVKAYNMETRRKEEQEEFLMSFQPDNVKKDFAQAYTSYDLLSRIAIDDVKRKIYMWAPKRKNGNIITEAYYRMPYTIYEYDYEDLYDVKMTEYGRNQLKFVEGSKTAEDNKVETMELLLQFSDTIYPFHLLRFYHRPHNALNTNSAEYDRYKREFEYWYSILQMIINDQPITEQDHRLVEIKNYDADENSPFDSNACKESEEFSRSENFKIYSEREKHPEFEIEEEYRLSFNEQDIGSDLQLNDNQSSEDNKIDSERRPQSYFEKIVEQNRKAMGNQSDSND</sequence>
<protein>
    <submittedName>
        <fullName evidence="3">Uncharacterized protein</fullName>
    </submittedName>
</protein>
<name>A0ABW3TVI2_9BACL</name>
<gene>
    <name evidence="3" type="ORF">ACFQ38_06780</name>
</gene>
<dbReference type="RefSeq" id="WP_381480155.1">
    <property type="nucleotide sequence ID" value="NZ_JBHTLT010000032.1"/>
</dbReference>
<feature type="compositionally biased region" description="Basic and acidic residues" evidence="1">
    <location>
        <begin position="299"/>
        <end position="310"/>
    </location>
</feature>
<evidence type="ECO:0000313" key="3">
    <source>
        <dbReference type="EMBL" id="MFD1204801.1"/>
    </source>
</evidence>
<comment type="caution">
    <text evidence="3">The sequence shown here is derived from an EMBL/GenBank/DDBJ whole genome shotgun (WGS) entry which is preliminary data.</text>
</comment>
<feature type="transmembrane region" description="Helical" evidence="2">
    <location>
        <begin position="33"/>
        <end position="52"/>
    </location>
</feature>
<reference evidence="4" key="1">
    <citation type="journal article" date="2019" name="Int. J. Syst. Evol. Microbiol.">
        <title>The Global Catalogue of Microorganisms (GCM) 10K type strain sequencing project: providing services to taxonomists for standard genome sequencing and annotation.</title>
        <authorList>
            <consortium name="The Broad Institute Genomics Platform"/>
            <consortium name="The Broad Institute Genome Sequencing Center for Infectious Disease"/>
            <person name="Wu L."/>
            <person name="Ma J."/>
        </authorList>
    </citation>
    <scope>NUCLEOTIDE SEQUENCE [LARGE SCALE GENOMIC DNA]</scope>
    <source>
        <strain evidence="4">CCUG 53915</strain>
    </source>
</reference>
<feature type="compositionally biased region" description="Polar residues" evidence="1">
    <location>
        <begin position="284"/>
        <end position="298"/>
    </location>
</feature>
<keyword evidence="2" id="KW-0472">Membrane</keyword>
<feature type="transmembrane region" description="Helical" evidence="2">
    <location>
        <begin position="7"/>
        <end position="27"/>
    </location>
</feature>
<accession>A0ABW3TVI2</accession>
<proteinExistence type="predicted"/>